<dbReference type="EMBL" id="CADEAL010001369">
    <property type="protein sequence ID" value="CAB1431768.1"/>
    <property type="molecule type" value="Genomic_DNA"/>
</dbReference>
<organism evidence="1 2">
    <name type="scientific">Pleuronectes platessa</name>
    <name type="common">European plaice</name>
    <dbReference type="NCBI Taxonomy" id="8262"/>
    <lineage>
        <taxon>Eukaryota</taxon>
        <taxon>Metazoa</taxon>
        <taxon>Chordata</taxon>
        <taxon>Craniata</taxon>
        <taxon>Vertebrata</taxon>
        <taxon>Euteleostomi</taxon>
        <taxon>Actinopterygii</taxon>
        <taxon>Neopterygii</taxon>
        <taxon>Teleostei</taxon>
        <taxon>Neoteleostei</taxon>
        <taxon>Acanthomorphata</taxon>
        <taxon>Carangaria</taxon>
        <taxon>Pleuronectiformes</taxon>
        <taxon>Pleuronectoidei</taxon>
        <taxon>Pleuronectidae</taxon>
        <taxon>Pleuronectes</taxon>
    </lineage>
</organism>
<reference evidence="1" key="1">
    <citation type="submission" date="2020-03" db="EMBL/GenBank/DDBJ databases">
        <authorList>
            <person name="Weist P."/>
        </authorList>
    </citation>
    <scope>NUCLEOTIDE SEQUENCE</scope>
</reference>
<comment type="caution">
    <text evidence="1">The sequence shown here is derived from an EMBL/GenBank/DDBJ whole genome shotgun (WGS) entry which is preliminary data.</text>
</comment>
<protein>
    <submittedName>
        <fullName evidence="1">Uncharacterized protein</fullName>
    </submittedName>
</protein>
<evidence type="ECO:0000313" key="2">
    <source>
        <dbReference type="Proteomes" id="UP001153269"/>
    </source>
</evidence>
<keyword evidence="2" id="KW-1185">Reference proteome</keyword>
<proteinExistence type="predicted"/>
<name>A0A9N7UGT2_PLEPL</name>
<dbReference type="AlphaFoldDB" id="A0A9N7UGT2"/>
<gene>
    <name evidence="1" type="ORF">PLEPLA_LOCUS19825</name>
</gene>
<dbReference type="Proteomes" id="UP001153269">
    <property type="component" value="Unassembled WGS sequence"/>
</dbReference>
<evidence type="ECO:0000313" key="1">
    <source>
        <dbReference type="EMBL" id="CAB1431768.1"/>
    </source>
</evidence>
<sequence length="103" mass="10888">MGAAACRNIGSDPGDHCLSTEPTQWDTLPGFSHITGGQGARAIFWAVAGKGYGPLFSSSPPVVTNPAESERHAEESEWAAVVAQIRAAEQEETGRRQSVLEGH</sequence>
<accession>A0A9N7UGT2</accession>